<protein>
    <submittedName>
        <fullName evidence="8">Uncharacterized protein</fullName>
    </submittedName>
</protein>
<evidence type="ECO:0000256" key="3">
    <source>
        <dbReference type="ARBA" id="ARBA00004370"/>
    </source>
</evidence>
<gene>
    <name evidence="8" type="ORF">TWF696_007638</name>
</gene>
<dbReference type="EMBL" id="JAVHNQ010000006">
    <property type="protein sequence ID" value="KAK6343987.1"/>
    <property type="molecule type" value="Genomic_DNA"/>
</dbReference>
<evidence type="ECO:0000256" key="1">
    <source>
        <dbReference type="ARBA" id="ARBA00004173"/>
    </source>
</evidence>
<comment type="caution">
    <text evidence="8">The sequence shown here is derived from an EMBL/GenBank/DDBJ whole genome shotgun (WGS) entry which is preliminary data.</text>
</comment>
<dbReference type="Proteomes" id="UP001375240">
    <property type="component" value="Unassembled WGS sequence"/>
</dbReference>
<keyword evidence="6" id="KW-0472">Membrane</keyword>
<evidence type="ECO:0000256" key="4">
    <source>
        <dbReference type="ARBA" id="ARBA00022824"/>
    </source>
</evidence>
<evidence type="ECO:0000313" key="8">
    <source>
        <dbReference type="EMBL" id="KAK6343987.1"/>
    </source>
</evidence>
<evidence type="ECO:0000256" key="5">
    <source>
        <dbReference type="ARBA" id="ARBA00023128"/>
    </source>
</evidence>
<dbReference type="InterPro" id="IPR052374">
    <property type="entry name" value="SERAC1"/>
</dbReference>
<dbReference type="GO" id="GO:0005783">
    <property type="term" value="C:endoplasmic reticulum"/>
    <property type="evidence" value="ECO:0007669"/>
    <property type="project" value="UniProtKB-SubCell"/>
</dbReference>
<dbReference type="InterPro" id="IPR029058">
    <property type="entry name" value="AB_hydrolase_fold"/>
</dbReference>
<dbReference type="PANTHER" id="PTHR48182:SF2">
    <property type="entry name" value="PROTEIN SERAC1"/>
    <property type="match status" value="1"/>
</dbReference>
<sequence>MSVALVTINGGIPKRLKPLWPTRSDEDEPREYVSIAFGPGNLDYYDFDRSFQGLTPIYEPPHDILADIVAVCGLEGHAYGSWQGKGEKRHMWLRHFLPAEDNELNACRTMTFGWDSKIYTPSKSTWWGRSRKIYRNIFLEELRKMMCSRSRRNINVPLIFIGHSYGGILIMDALRHAARHPDRYGPIFNQTAGVLFFAVPYDGMYVEDLKEYIPPGSCNYLVNELDGSKPERGLLHFITTEFIRLVDRAQIQVQTFRETEPTQKLRRSTDGKLKRIGSKWMMIDEKSSSLGLPFNAERVIEANGKDHSNIVKFDRRHDSTYTSTRDALLRILEGRIKTEMKLRRKREQSQLALDLEQEVEMERMAFRAQSDVARLEDSFLGLTYTSAESPEMTWDTLTFAAGRRTATKPDIDMGTYPDQFGRPVMNDASRRSGKSQSRKRATFADKMPFPKFSIGAEEDWEATPRVSRQKPQAGNENEAPRRPLIGSLGLAPYRDSAWPPPIMSAHSYTYKRTTHSLASQTAR</sequence>
<feature type="compositionally biased region" description="Basic residues" evidence="7">
    <location>
        <begin position="431"/>
        <end position="441"/>
    </location>
</feature>
<comment type="subcellular location">
    <subcellularLocation>
        <location evidence="2">Endoplasmic reticulum</location>
    </subcellularLocation>
    <subcellularLocation>
        <location evidence="3">Membrane</location>
    </subcellularLocation>
    <subcellularLocation>
        <location evidence="1">Mitochondrion</location>
    </subcellularLocation>
</comment>
<accession>A0AAV9UP50</accession>
<name>A0AAV9UP50_9PEZI</name>
<organism evidence="8 9">
    <name type="scientific">Orbilia brochopaga</name>
    <dbReference type="NCBI Taxonomy" id="3140254"/>
    <lineage>
        <taxon>Eukaryota</taxon>
        <taxon>Fungi</taxon>
        <taxon>Dikarya</taxon>
        <taxon>Ascomycota</taxon>
        <taxon>Pezizomycotina</taxon>
        <taxon>Orbiliomycetes</taxon>
        <taxon>Orbiliales</taxon>
        <taxon>Orbiliaceae</taxon>
        <taxon>Orbilia</taxon>
    </lineage>
</organism>
<keyword evidence="4" id="KW-0256">Endoplasmic reticulum</keyword>
<evidence type="ECO:0000256" key="7">
    <source>
        <dbReference type="SAM" id="MobiDB-lite"/>
    </source>
</evidence>
<proteinExistence type="predicted"/>
<dbReference type="PANTHER" id="PTHR48182">
    <property type="entry name" value="PROTEIN SERAC1"/>
    <property type="match status" value="1"/>
</dbReference>
<evidence type="ECO:0000256" key="2">
    <source>
        <dbReference type="ARBA" id="ARBA00004240"/>
    </source>
</evidence>
<dbReference type="SUPFAM" id="SSF53474">
    <property type="entry name" value="alpha/beta-Hydrolases"/>
    <property type="match status" value="1"/>
</dbReference>
<evidence type="ECO:0000256" key="6">
    <source>
        <dbReference type="ARBA" id="ARBA00023136"/>
    </source>
</evidence>
<feature type="region of interest" description="Disordered" evidence="7">
    <location>
        <begin position="408"/>
        <end position="491"/>
    </location>
</feature>
<reference evidence="8 9" key="1">
    <citation type="submission" date="2019-10" db="EMBL/GenBank/DDBJ databases">
        <authorList>
            <person name="Palmer J.M."/>
        </authorList>
    </citation>
    <scope>NUCLEOTIDE SEQUENCE [LARGE SCALE GENOMIC DNA]</scope>
    <source>
        <strain evidence="8 9">TWF696</strain>
    </source>
</reference>
<dbReference type="GO" id="GO:0016020">
    <property type="term" value="C:membrane"/>
    <property type="evidence" value="ECO:0007669"/>
    <property type="project" value="UniProtKB-SubCell"/>
</dbReference>
<keyword evidence="5" id="KW-0496">Mitochondrion</keyword>
<keyword evidence="9" id="KW-1185">Reference proteome</keyword>
<dbReference type="AlphaFoldDB" id="A0AAV9UP50"/>
<evidence type="ECO:0000313" key="9">
    <source>
        <dbReference type="Proteomes" id="UP001375240"/>
    </source>
</evidence>
<dbReference type="GO" id="GO:0005739">
    <property type="term" value="C:mitochondrion"/>
    <property type="evidence" value="ECO:0007669"/>
    <property type="project" value="UniProtKB-SubCell"/>
</dbReference>